<comment type="caution">
    <text evidence="1">The sequence shown here is derived from an EMBL/GenBank/DDBJ whole genome shotgun (WGS) entry which is preliminary data.</text>
</comment>
<dbReference type="EMBL" id="LZKJ01000120">
    <property type="protein sequence ID" value="OBI45646.1"/>
    <property type="molecule type" value="Genomic_DNA"/>
</dbReference>
<reference evidence="2" key="1">
    <citation type="submission" date="2016-06" db="EMBL/GenBank/DDBJ databases">
        <authorList>
            <person name="Sutton G."/>
            <person name="Brinkac L."/>
            <person name="Sanka R."/>
            <person name="Adams M."/>
            <person name="Lau E."/>
            <person name="Sam S."/>
            <person name="Sreng N."/>
            <person name="Him V."/>
            <person name="Kerleguer A."/>
            <person name="Cheng S."/>
        </authorList>
    </citation>
    <scope>NUCLEOTIDE SEQUENCE [LARGE SCALE GENOMIC DNA]</scope>
    <source>
        <strain evidence="2">E861</strain>
    </source>
</reference>
<organism evidence="1 2">
    <name type="scientific">Mycobacterium kyorinense</name>
    <dbReference type="NCBI Taxonomy" id="487514"/>
    <lineage>
        <taxon>Bacteria</taxon>
        <taxon>Bacillati</taxon>
        <taxon>Actinomycetota</taxon>
        <taxon>Actinomycetes</taxon>
        <taxon>Mycobacteriales</taxon>
        <taxon>Mycobacteriaceae</taxon>
        <taxon>Mycobacterium</taxon>
    </lineage>
</organism>
<dbReference type="RefSeq" id="WP_065014937.1">
    <property type="nucleotide sequence ID" value="NZ_LZKJ01000120.1"/>
</dbReference>
<gene>
    <name evidence="1" type="ORF">A5707_01720</name>
</gene>
<evidence type="ECO:0000313" key="2">
    <source>
        <dbReference type="Proteomes" id="UP000093592"/>
    </source>
</evidence>
<dbReference type="AlphaFoldDB" id="A0A1A2Z968"/>
<dbReference type="OrthoDB" id="4723871at2"/>
<accession>A0A1A2Z968</accession>
<protein>
    <submittedName>
        <fullName evidence="1">Uncharacterized protein</fullName>
    </submittedName>
</protein>
<name>A0A1A2Z968_9MYCO</name>
<sequence>MREPSEVIPVTAVVGDDGLVHIEGDGLSLVRWNHRPDLLRSALERFDGMAVWKPSWHILAVPTDAFMGGPRTVFSLAVPDERQDCHVIRRADSDGPPPPADTPAGQRYMQKIWAEQEARNAELRSRDYSHIPPLRVADRYAAGRTRRRQ</sequence>
<dbReference type="Proteomes" id="UP000093592">
    <property type="component" value="Unassembled WGS sequence"/>
</dbReference>
<proteinExistence type="predicted"/>
<evidence type="ECO:0000313" key="1">
    <source>
        <dbReference type="EMBL" id="OBI45646.1"/>
    </source>
</evidence>